<reference evidence="3 4" key="1">
    <citation type="journal article" date="2012" name="PLoS Pathog.">
        <title>The genome of the obligate intracellular parasite Trachipleistophora hominis: new insights into microsporidian genome dynamics and reductive evolution.</title>
        <authorList>
            <person name="Heinz E."/>
            <person name="Williams T.A."/>
            <person name="Nakjang S."/>
            <person name="Noel C.J."/>
            <person name="Swan D.C."/>
            <person name="Goldberg A.V."/>
            <person name="Harris S.R."/>
            <person name="Weinmaier T."/>
            <person name="Markert S."/>
            <person name="Becher D."/>
            <person name="Bernhardt J."/>
            <person name="Dagan T."/>
            <person name="Hacker C."/>
            <person name="Lucocq J.M."/>
            <person name="Schweder T."/>
            <person name="Rattei T."/>
            <person name="Hall N."/>
            <person name="Hirt R.P."/>
            <person name="Embley T.M."/>
        </authorList>
    </citation>
    <scope>NUCLEOTIDE SEQUENCE [LARGE SCALE GENOMIC DNA]</scope>
</reference>
<keyword evidence="2" id="KW-0732">Signal</keyword>
<dbReference type="VEuPathDB" id="MicrosporidiaDB:THOM_3105"/>
<gene>
    <name evidence="3" type="ORF">THOM_3105</name>
</gene>
<evidence type="ECO:0000313" key="3">
    <source>
        <dbReference type="EMBL" id="ELQ73965.1"/>
    </source>
</evidence>
<name>L7JRP3_TRAHO</name>
<protein>
    <submittedName>
        <fullName evidence="3">Uncharacterized protein</fullName>
    </submittedName>
</protein>
<dbReference type="HOGENOM" id="CLU_592100_0_0_1"/>
<feature type="region of interest" description="Disordered" evidence="1">
    <location>
        <begin position="54"/>
        <end position="78"/>
    </location>
</feature>
<feature type="compositionally biased region" description="Basic and acidic residues" evidence="1">
    <location>
        <begin position="54"/>
        <end position="72"/>
    </location>
</feature>
<keyword evidence="4" id="KW-1185">Reference proteome</keyword>
<feature type="region of interest" description="Disordered" evidence="1">
    <location>
        <begin position="186"/>
        <end position="207"/>
    </location>
</feature>
<feature type="signal peptide" evidence="2">
    <location>
        <begin position="1"/>
        <end position="16"/>
    </location>
</feature>
<dbReference type="InParanoid" id="L7JRP3"/>
<sequence>MKKFIVTLVIILCCKASIMHEEENDTRECCKFMTSGLDDDHESCNSTMHTEISSNEHDLAHDSERTHKKTDFSSKVTTNENETLPKSSFIAQNKSKDVEEHTTKRFSLCKACNFLNKSSKKAKIIRVFNIFRRKHKKQSASSANEDVIEKETSDDFKITTKPNPMKFESTGSQDNAMLESEVEVSSKATSDPNAGNSIGHTNKERSHLPQDINNANQSGLEKQHCEVFITRYYRTTLTTNVHSPTRYSFSQATNFDRYITMQDVEKNLFSKIGQIRSIEKQLRNNEVVQSSLFKIHSLMCRRCLFELGVTAVGLFLNQPLVYYERVYLSNSFQELIYWYHQSTYRLTRLYKSLYKAIKRLCYYKKKLLIFEGMLAKIRCHYQIVDIEFDLNTESGQKIDDFISYIRDTCEKVQDKRTIYASKGRFDKIQMLVNECTSILLYHQLFYVSNRPYIEILICNDEF</sequence>
<evidence type="ECO:0000256" key="2">
    <source>
        <dbReference type="SAM" id="SignalP"/>
    </source>
</evidence>
<dbReference type="AlphaFoldDB" id="L7JRP3"/>
<feature type="chain" id="PRO_5003978753" evidence="2">
    <location>
        <begin position="17"/>
        <end position="462"/>
    </location>
</feature>
<proteinExistence type="predicted"/>
<accession>L7JRP3</accession>
<evidence type="ECO:0000313" key="4">
    <source>
        <dbReference type="Proteomes" id="UP000011185"/>
    </source>
</evidence>
<organism evidence="3 4">
    <name type="scientific">Trachipleistophora hominis</name>
    <name type="common">Microsporidian parasite</name>
    <dbReference type="NCBI Taxonomy" id="72359"/>
    <lineage>
        <taxon>Eukaryota</taxon>
        <taxon>Fungi</taxon>
        <taxon>Fungi incertae sedis</taxon>
        <taxon>Microsporidia</taxon>
        <taxon>Pleistophoridae</taxon>
        <taxon>Trachipleistophora</taxon>
    </lineage>
</organism>
<evidence type="ECO:0000256" key="1">
    <source>
        <dbReference type="SAM" id="MobiDB-lite"/>
    </source>
</evidence>
<dbReference type="EMBL" id="JH994095">
    <property type="protein sequence ID" value="ELQ73965.1"/>
    <property type="molecule type" value="Genomic_DNA"/>
</dbReference>
<feature type="compositionally biased region" description="Polar residues" evidence="1">
    <location>
        <begin position="186"/>
        <end position="200"/>
    </location>
</feature>
<dbReference type="Proteomes" id="UP000011185">
    <property type="component" value="Unassembled WGS sequence"/>
</dbReference>